<feature type="repeat" description="WD" evidence="6">
    <location>
        <begin position="158"/>
        <end position="197"/>
    </location>
</feature>
<dbReference type="OMA" id="CASEVLM"/>
<dbReference type="InterPro" id="IPR028884">
    <property type="entry name" value="Trm82"/>
</dbReference>
<reference evidence="7" key="1">
    <citation type="submission" date="2010-02" db="EMBL/GenBank/DDBJ databases">
        <title>Sequencing and annotation of the Blastocystis hominis genome.</title>
        <authorList>
            <person name="Wincker P."/>
        </authorList>
    </citation>
    <scope>NUCLEOTIDE SEQUENCE</scope>
    <source>
        <strain evidence="7">Singapore isolate B</strain>
    </source>
</reference>
<dbReference type="GO" id="GO:0005634">
    <property type="term" value="C:nucleus"/>
    <property type="evidence" value="ECO:0007669"/>
    <property type="project" value="UniProtKB-SubCell"/>
</dbReference>
<keyword evidence="3" id="KW-0819">tRNA processing</keyword>
<dbReference type="InterPro" id="IPR001680">
    <property type="entry name" value="WD40_rpt"/>
</dbReference>
<dbReference type="PANTHER" id="PTHR16288">
    <property type="entry name" value="WD40 REPEAT PROTEIN 4"/>
    <property type="match status" value="1"/>
</dbReference>
<keyword evidence="8" id="KW-1185">Reference proteome</keyword>
<dbReference type="Proteomes" id="UP000008312">
    <property type="component" value="Unassembled WGS sequence"/>
</dbReference>
<dbReference type="EMBL" id="FN668639">
    <property type="protein sequence ID" value="CBK20599.2"/>
    <property type="molecule type" value="Genomic_DNA"/>
</dbReference>
<proteinExistence type="predicted"/>
<keyword evidence="2 6" id="KW-0853">WD repeat</keyword>
<accession>D8LYE4</accession>
<evidence type="ECO:0000313" key="7">
    <source>
        <dbReference type="EMBL" id="CBK20599.2"/>
    </source>
</evidence>
<dbReference type="GO" id="GO:0006400">
    <property type="term" value="P:tRNA modification"/>
    <property type="evidence" value="ECO:0007669"/>
    <property type="project" value="TreeGrafter"/>
</dbReference>
<dbReference type="PANTHER" id="PTHR16288:SF0">
    <property type="entry name" value="TRNA (GUANINE-N(7)-)-METHYLTRANSFERASE NON-CATALYTIC SUBUNIT WDR4"/>
    <property type="match status" value="1"/>
</dbReference>
<gene>
    <name evidence="7" type="ORF">GSBLH_T00000903001</name>
</gene>
<dbReference type="PROSITE" id="PS50082">
    <property type="entry name" value="WD_REPEATS_2"/>
    <property type="match status" value="1"/>
</dbReference>
<dbReference type="SUPFAM" id="SSF50978">
    <property type="entry name" value="WD40 repeat-like"/>
    <property type="match status" value="1"/>
</dbReference>
<evidence type="ECO:0000313" key="8">
    <source>
        <dbReference type="Proteomes" id="UP000008312"/>
    </source>
</evidence>
<evidence type="ECO:0000256" key="6">
    <source>
        <dbReference type="PROSITE-ProRule" id="PRU00221"/>
    </source>
</evidence>
<dbReference type="Gene3D" id="2.130.10.10">
    <property type="entry name" value="YVTN repeat-like/Quinoprotein amine dehydrogenase"/>
    <property type="match status" value="1"/>
</dbReference>
<dbReference type="Pfam" id="PF00400">
    <property type="entry name" value="WD40"/>
    <property type="match status" value="1"/>
</dbReference>
<evidence type="ECO:0000256" key="1">
    <source>
        <dbReference type="ARBA" id="ARBA00004123"/>
    </source>
</evidence>
<dbReference type="InterPro" id="IPR036322">
    <property type="entry name" value="WD40_repeat_dom_sf"/>
</dbReference>
<dbReference type="InterPro" id="IPR015943">
    <property type="entry name" value="WD40/YVTN_repeat-like_dom_sf"/>
</dbReference>
<evidence type="ECO:0000256" key="2">
    <source>
        <dbReference type="ARBA" id="ARBA00022574"/>
    </source>
</evidence>
<evidence type="ECO:0000256" key="3">
    <source>
        <dbReference type="ARBA" id="ARBA00022694"/>
    </source>
</evidence>
<evidence type="ECO:0000256" key="5">
    <source>
        <dbReference type="ARBA" id="ARBA00023242"/>
    </source>
</evidence>
<dbReference type="OrthoDB" id="371245at2759"/>
<protein>
    <submittedName>
        <fullName evidence="7">Uncharacterized protein</fullName>
    </submittedName>
</protein>
<evidence type="ECO:0000256" key="4">
    <source>
        <dbReference type="ARBA" id="ARBA00022737"/>
    </source>
</evidence>
<name>D8LYE4_BLAHO</name>
<keyword evidence="4" id="KW-0677">Repeat</keyword>
<dbReference type="GO" id="GO:0005829">
    <property type="term" value="C:cytosol"/>
    <property type="evidence" value="ECO:0007669"/>
    <property type="project" value="TreeGrafter"/>
</dbReference>
<sequence>MKVFGSETLKAFLCDEKCFVVNRKEESIERTIQCASEVLMGVFSIDSKYLILTTVLKTLEVYLVESGEQIANIKLEKKCSAVLTQLHNGKEYLIIGDKVGDVIAFDLPSLQKKTYLLGHCATVITDLVSFGNYLASSDRDEKVFINHFPQTFNIQSICVGHKQYVSCIANVAGSLISGSADGTLRKWDIESGTCLQTWYLDELLKIESEEEVLLIPSQILPLQKTQFAVIVEE</sequence>
<dbReference type="GeneID" id="24918190"/>
<comment type="subcellular location">
    <subcellularLocation>
        <location evidence="1">Nucleus</location>
    </subcellularLocation>
</comment>
<dbReference type="GO" id="GO:0043527">
    <property type="term" value="C:tRNA methyltransferase complex"/>
    <property type="evidence" value="ECO:0007669"/>
    <property type="project" value="TreeGrafter"/>
</dbReference>
<organism evidence="7">
    <name type="scientific">Blastocystis hominis</name>
    <dbReference type="NCBI Taxonomy" id="12968"/>
    <lineage>
        <taxon>Eukaryota</taxon>
        <taxon>Sar</taxon>
        <taxon>Stramenopiles</taxon>
        <taxon>Bigyra</taxon>
        <taxon>Opalozoa</taxon>
        <taxon>Opalinata</taxon>
        <taxon>Blastocystidae</taxon>
        <taxon>Blastocystis</taxon>
    </lineage>
</organism>
<dbReference type="AlphaFoldDB" id="D8LYE4"/>
<dbReference type="RefSeq" id="XP_012894647.1">
    <property type="nucleotide sequence ID" value="XM_013039193.1"/>
</dbReference>
<dbReference type="GO" id="GO:0036265">
    <property type="term" value="P:RNA (guanine-N7)-methylation"/>
    <property type="evidence" value="ECO:0007669"/>
    <property type="project" value="InterPro"/>
</dbReference>
<dbReference type="InParanoid" id="D8LYE4"/>
<keyword evidence="5" id="KW-0539">Nucleus</keyword>